<comment type="caution">
    <text evidence="4">Lacks conserved residue(s) required for the propagation of feature annotation.</text>
</comment>
<evidence type="ECO:0000256" key="5">
    <source>
        <dbReference type="PIRSR" id="PIRSR001430-2"/>
    </source>
</evidence>
<evidence type="ECO:0000313" key="8">
    <source>
        <dbReference type="EMBL" id="EEC57463.1"/>
    </source>
</evidence>
<sequence length="272" mass="31695">MINNKQNIIASDIIDKSDLLTREWRDMYNYRMTLEYDGGRYAGWQRMGRDDNSNTVSAKITEVLKKMTGSDVEIFCGSRTETGVHAYGQVANFKLDREYRAREIQNYLNRYLPQDIAVLELEETQERFHSQLNAKSRTYVYRVDTKNIANVFERRYMYHTFHKPDVDAMNKAAQYFLGEHDYKVFSTVKKNKSTVRNVESVDIYDDGDTLEITIKADDFLHNMARLMIGILLDIGSGERRPEDVRKLLDGVKGVEISKPAESYGLYLLEVEY</sequence>
<comment type="subunit">
    <text evidence="4">Homodimer.</text>
</comment>
<evidence type="ECO:0000256" key="1">
    <source>
        <dbReference type="ARBA" id="ARBA00009375"/>
    </source>
</evidence>
<feature type="binding site" evidence="4 5">
    <location>
        <position position="139"/>
    </location>
    <ligand>
        <name>substrate</name>
    </ligand>
</feature>
<dbReference type="InterPro" id="IPR020094">
    <property type="entry name" value="TruA/RsuA/RluB/E/F_N"/>
</dbReference>
<keyword evidence="9" id="KW-1185">Reference proteome</keyword>
<dbReference type="InterPro" id="IPR020097">
    <property type="entry name" value="PsdUridine_synth_TruA_a/b_dom"/>
</dbReference>
<dbReference type="EC" id="5.4.99.12" evidence="4"/>
<keyword evidence="2 4" id="KW-0819">tRNA processing</keyword>
<name>B7ASB7_9FIRM</name>
<keyword evidence="3 4" id="KW-0413">Isomerase</keyword>
<dbReference type="Gene3D" id="3.30.70.660">
    <property type="entry name" value="Pseudouridine synthase I, catalytic domain, C-terminal subdomain"/>
    <property type="match status" value="1"/>
</dbReference>
<gene>
    <name evidence="4" type="primary">truA</name>
    <name evidence="8" type="ORF">BACPEC_01972</name>
</gene>
<dbReference type="PANTHER" id="PTHR11142">
    <property type="entry name" value="PSEUDOURIDYLATE SYNTHASE"/>
    <property type="match status" value="1"/>
</dbReference>
<dbReference type="PIRSF" id="PIRSF001430">
    <property type="entry name" value="tRNA_psdUrid_synth"/>
    <property type="match status" value="1"/>
</dbReference>
<comment type="similarity">
    <text evidence="1 4 6">Belongs to the tRNA pseudouridine synthase TruA family.</text>
</comment>
<dbReference type="eggNOG" id="COG0101">
    <property type="taxonomic scope" value="Bacteria"/>
</dbReference>
<dbReference type="STRING" id="483218.BACPEC_01972"/>
<dbReference type="HAMAP" id="MF_00171">
    <property type="entry name" value="TruA"/>
    <property type="match status" value="1"/>
</dbReference>
<dbReference type="GO" id="GO:0160147">
    <property type="term" value="F:tRNA pseudouridine(38-40) synthase activity"/>
    <property type="evidence" value="ECO:0007669"/>
    <property type="project" value="UniProtKB-EC"/>
</dbReference>
<protein>
    <recommendedName>
        <fullName evidence="4">tRNA pseudouridine synthase A</fullName>
        <ecNumber evidence="4">5.4.99.12</ecNumber>
    </recommendedName>
    <alternativeName>
        <fullName evidence="4">tRNA pseudouridine(38-40) synthase</fullName>
    </alternativeName>
    <alternativeName>
        <fullName evidence="4">tRNA pseudouridylate synthase I</fullName>
    </alternativeName>
    <alternativeName>
        <fullName evidence="4">tRNA-uridine isomerase I</fullName>
    </alternativeName>
</protein>
<dbReference type="CDD" id="cd02570">
    <property type="entry name" value="PseudoU_synth_EcTruA"/>
    <property type="match status" value="1"/>
</dbReference>
<dbReference type="InterPro" id="IPR001406">
    <property type="entry name" value="PsdUridine_synth_TruA"/>
</dbReference>
<dbReference type="Gene3D" id="3.30.70.580">
    <property type="entry name" value="Pseudouridine synthase I, catalytic domain, N-terminal subdomain"/>
    <property type="match status" value="1"/>
</dbReference>
<dbReference type="SUPFAM" id="SSF55120">
    <property type="entry name" value="Pseudouridine synthase"/>
    <property type="match status" value="1"/>
</dbReference>
<evidence type="ECO:0000256" key="2">
    <source>
        <dbReference type="ARBA" id="ARBA00022694"/>
    </source>
</evidence>
<comment type="catalytic activity">
    <reaction evidence="4 6">
        <text>uridine(38/39/40) in tRNA = pseudouridine(38/39/40) in tRNA</text>
        <dbReference type="Rhea" id="RHEA:22376"/>
        <dbReference type="Rhea" id="RHEA-COMP:10085"/>
        <dbReference type="Rhea" id="RHEA-COMP:10087"/>
        <dbReference type="ChEBI" id="CHEBI:65314"/>
        <dbReference type="ChEBI" id="CHEBI:65315"/>
        <dbReference type="EC" id="5.4.99.12"/>
    </reaction>
</comment>
<proteinExistence type="inferred from homology"/>
<dbReference type="EMBL" id="ABVQ01000036">
    <property type="protein sequence ID" value="EEC57463.1"/>
    <property type="molecule type" value="Genomic_DNA"/>
</dbReference>
<dbReference type="InterPro" id="IPR020103">
    <property type="entry name" value="PsdUridine_synth_cat_dom_sf"/>
</dbReference>
<evidence type="ECO:0000259" key="7">
    <source>
        <dbReference type="Pfam" id="PF01416"/>
    </source>
</evidence>
<dbReference type="Proteomes" id="UP000003136">
    <property type="component" value="Unassembled WGS sequence"/>
</dbReference>
<evidence type="ECO:0000256" key="4">
    <source>
        <dbReference type="HAMAP-Rule" id="MF_00171"/>
    </source>
</evidence>
<dbReference type="InterPro" id="IPR020095">
    <property type="entry name" value="PsdUridine_synth_TruA_C"/>
</dbReference>
<evidence type="ECO:0000313" key="9">
    <source>
        <dbReference type="Proteomes" id="UP000003136"/>
    </source>
</evidence>
<organism evidence="8 9">
    <name type="scientific">[Bacteroides] pectinophilus ATCC 43243</name>
    <dbReference type="NCBI Taxonomy" id="483218"/>
    <lineage>
        <taxon>Bacteria</taxon>
        <taxon>Bacillati</taxon>
        <taxon>Bacillota</taxon>
        <taxon>Clostridia</taxon>
        <taxon>Eubacteriales</taxon>
    </lineage>
</organism>
<dbReference type="PANTHER" id="PTHR11142:SF22">
    <property type="entry name" value="TRNA PSEUDOURIDINE SYNTHASE A 2"/>
    <property type="match status" value="1"/>
</dbReference>
<dbReference type="NCBIfam" id="TIGR00071">
    <property type="entry name" value="hisT_truA"/>
    <property type="match status" value="1"/>
</dbReference>
<accession>B7ASB7</accession>
<reference evidence="8 9" key="1">
    <citation type="submission" date="2008-11" db="EMBL/GenBank/DDBJ databases">
        <title>Draft genome sequence of Bacteroides pectinophilus (ATCC 43243).</title>
        <authorList>
            <person name="Sudarsanam P."/>
            <person name="Ley R."/>
            <person name="Guruge J."/>
            <person name="Turnbaugh P.J."/>
            <person name="Mahowald M."/>
            <person name="Liep D."/>
            <person name="Gordon J."/>
        </authorList>
    </citation>
    <scope>NUCLEOTIDE SEQUENCE [LARGE SCALE GENOMIC DNA]</scope>
    <source>
        <strain evidence="8 9">ATCC 43243</strain>
    </source>
</reference>
<dbReference type="HOGENOM" id="CLU_014673_0_1_9"/>
<feature type="domain" description="Pseudouridine synthase I TruA alpha/beta" evidence="7">
    <location>
        <begin position="35"/>
        <end position="129"/>
    </location>
</feature>
<reference evidence="8 9" key="2">
    <citation type="submission" date="2008-11" db="EMBL/GenBank/DDBJ databases">
        <authorList>
            <person name="Fulton L."/>
            <person name="Clifton S."/>
            <person name="Fulton B."/>
            <person name="Xu J."/>
            <person name="Minx P."/>
            <person name="Pepin K.H."/>
            <person name="Johnson M."/>
            <person name="Bhonagiri V."/>
            <person name="Nash W.E."/>
            <person name="Mardis E.R."/>
            <person name="Wilson R.K."/>
        </authorList>
    </citation>
    <scope>NUCLEOTIDE SEQUENCE [LARGE SCALE GENOMIC DNA]</scope>
    <source>
        <strain evidence="8 9">ATCC 43243</strain>
    </source>
</reference>
<evidence type="ECO:0000256" key="6">
    <source>
        <dbReference type="RuleBase" id="RU003792"/>
    </source>
</evidence>
<dbReference type="GO" id="GO:0031119">
    <property type="term" value="P:tRNA pseudouridine synthesis"/>
    <property type="evidence" value="ECO:0007669"/>
    <property type="project" value="UniProtKB-UniRule"/>
</dbReference>
<dbReference type="Pfam" id="PF01416">
    <property type="entry name" value="PseudoU_synth_1"/>
    <property type="match status" value="2"/>
</dbReference>
<evidence type="ECO:0000256" key="3">
    <source>
        <dbReference type="ARBA" id="ARBA00023235"/>
    </source>
</evidence>
<feature type="domain" description="Pseudouridine synthase I TruA alpha/beta" evidence="7">
    <location>
        <begin position="172"/>
        <end position="272"/>
    </location>
</feature>
<comment type="function">
    <text evidence="4">Formation of pseudouridine at positions 38, 39 and 40 in the anticodon stem and loop of transfer RNAs.</text>
</comment>
<dbReference type="GO" id="GO:0003723">
    <property type="term" value="F:RNA binding"/>
    <property type="evidence" value="ECO:0007669"/>
    <property type="project" value="InterPro"/>
</dbReference>
<dbReference type="AlphaFoldDB" id="B7ASB7"/>